<evidence type="ECO:0000256" key="2">
    <source>
        <dbReference type="ARBA" id="ARBA00007362"/>
    </source>
</evidence>
<feature type="transmembrane region" description="Helical" evidence="8">
    <location>
        <begin position="53"/>
        <end position="75"/>
    </location>
</feature>
<accession>A0AA41R0M8</accession>
<sequence length="313" mass="33948">MPTGAQPAGSEIDGPGPINTLTGPAAALGAFGIWALFPVYFRQFGNIVTPLEILMHRMLWAALFLVLIVLVTRRVDRVRALFKRPRAILALVGSAVAVSFNWGTFIYAVGQGQILQSSLGYYINPLFNVFLGYCFLGERLHPMQRLAVGVAAAGVLISLVGYGRVPWLALILACSFGLYGLIRKQVEIDSITGLMVETLLLLPLAVGWLLTMHLRGQSMFGQAGLRIDLLLIGAGLATIVPLILFAVAARRLRLATLGILQYITPTGHFLVGVLLYGEPFAAADAVTFGCIWVGLALYTADMWVHHRKHLALK</sequence>
<comment type="subcellular location">
    <subcellularLocation>
        <location evidence="1">Cell membrane</location>
        <topology evidence="1">Multi-pass membrane protein</topology>
    </subcellularLocation>
</comment>
<feature type="transmembrane region" description="Helical" evidence="8">
    <location>
        <begin position="223"/>
        <end position="247"/>
    </location>
</feature>
<dbReference type="InterPro" id="IPR037185">
    <property type="entry name" value="EmrE-like"/>
</dbReference>
<dbReference type="PANTHER" id="PTHR22911">
    <property type="entry name" value="ACYL-MALONYL CONDENSING ENZYME-RELATED"/>
    <property type="match status" value="1"/>
</dbReference>
<feature type="transmembrane region" description="Helical" evidence="8">
    <location>
        <begin position="254"/>
        <end position="276"/>
    </location>
</feature>
<proteinExistence type="inferred from homology"/>
<dbReference type="EMBL" id="JALJRB010000003">
    <property type="protein sequence ID" value="MCJ8499794.1"/>
    <property type="molecule type" value="Genomic_DNA"/>
</dbReference>
<evidence type="ECO:0000313" key="11">
    <source>
        <dbReference type="Proteomes" id="UP001165427"/>
    </source>
</evidence>
<evidence type="ECO:0000256" key="7">
    <source>
        <dbReference type="ARBA" id="ARBA00023136"/>
    </source>
</evidence>
<dbReference type="NCBIfam" id="TIGR00688">
    <property type="entry name" value="rarD"/>
    <property type="match status" value="1"/>
</dbReference>
<evidence type="ECO:0000256" key="3">
    <source>
        <dbReference type="ARBA" id="ARBA00022448"/>
    </source>
</evidence>
<name>A0AA41R0M8_9BACT</name>
<dbReference type="AlphaFoldDB" id="A0AA41R0M8"/>
<dbReference type="InterPro" id="IPR004626">
    <property type="entry name" value="RarD"/>
</dbReference>
<dbReference type="RefSeq" id="WP_246903595.1">
    <property type="nucleotide sequence ID" value="NZ_JALJRB010000003.1"/>
</dbReference>
<feature type="domain" description="EamA" evidence="9">
    <location>
        <begin position="24"/>
        <end position="159"/>
    </location>
</feature>
<feature type="transmembrane region" description="Helical" evidence="8">
    <location>
        <begin position="21"/>
        <end position="41"/>
    </location>
</feature>
<evidence type="ECO:0000256" key="1">
    <source>
        <dbReference type="ARBA" id="ARBA00004651"/>
    </source>
</evidence>
<feature type="transmembrane region" description="Helical" evidence="8">
    <location>
        <begin position="143"/>
        <end position="159"/>
    </location>
</feature>
<feature type="transmembrane region" description="Helical" evidence="8">
    <location>
        <begin position="194"/>
        <end position="211"/>
    </location>
</feature>
<evidence type="ECO:0000259" key="9">
    <source>
        <dbReference type="Pfam" id="PF00892"/>
    </source>
</evidence>
<feature type="transmembrane region" description="Helical" evidence="8">
    <location>
        <begin position="165"/>
        <end position="182"/>
    </location>
</feature>
<feature type="transmembrane region" description="Helical" evidence="8">
    <location>
        <begin position="119"/>
        <end position="136"/>
    </location>
</feature>
<evidence type="ECO:0000256" key="6">
    <source>
        <dbReference type="ARBA" id="ARBA00022989"/>
    </source>
</evidence>
<keyword evidence="5 8" id="KW-0812">Transmembrane</keyword>
<keyword evidence="3" id="KW-0813">Transport</keyword>
<comment type="similarity">
    <text evidence="2">Belongs to the EamA transporter family.</text>
</comment>
<dbReference type="GO" id="GO:0005886">
    <property type="term" value="C:plasma membrane"/>
    <property type="evidence" value="ECO:0007669"/>
    <property type="project" value="UniProtKB-SubCell"/>
</dbReference>
<keyword evidence="6 8" id="KW-1133">Transmembrane helix</keyword>
<dbReference type="Proteomes" id="UP001165427">
    <property type="component" value="Unassembled WGS sequence"/>
</dbReference>
<gene>
    <name evidence="10" type="primary">rarD</name>
    <name evidence="10" type="ORF">MRX98_04350</name>
</gene>
<protein>
    <submittedName>
        <fullName evidence="10">EamA family transporter RarD</fullName>
    </submittedName>
</protein>
<keyword evidence="11" id="KW-1185">Reference proteome</keyword>
<feature type="transmembrane region" description="Helical" evidence="8">
    <location>
        <begin position="87"/>
        <end position="107"/>
    </location>
</feature>
<feature type="transmembrane region" description="Helical" evidence="8">
    <location>
        <begin position="282"/>
        <end position="304"/>
    </location>
</feature>
<evidence type="ECO:0000313" key="10">
    <source>
        <dbReference type="EMBL" id="MCJ8499794.1"/>
    </source>
</evidence>
<dbReference type="Pfam" id="PF00892">
    <property type="entry name" value="EamA"/>
    <property type="match status" value="1"/>
</dbReference>
<keyword evidence="7 8" id="KW-0472">Membrane</keyword>
<evidence type="ECO:0000256" key="4">
    <source>
        <dbReference type="ARBA" id="ARBA00022475"/>
    </source>
</evidence>
<evidence type="ECO:0000256" key="8">
    <source>
        <dbReference type="SAM" id="Phobius"/>
    </source>
</evidence>
<dbReference type="SUPFAM" id="SSF103481">
    <property type="entry name" value="Multidrug resistance efflux transporter EmrE"/>
    <property type="match status" value="2"/>
</dbReference>
<evidence type="ECO:0000256" key="5">
    <source>
        <dbReference type="ARBA" id="ARBA00022692"/>
    </source>
</evidence>
<comment type="caution">
    <text evidence="10">The sequence shown here is derived from an EMBL/GenBank/DDBJ whole genome shotgun (WGS) entry which is preliminary data.</text>
</comment>
<keyword evidence="4" id="KW-1003">Cell membrane</keyword>
<reference evidence="10" key="1">
    <citation type="submission" date="2022-04" db="EMBL/GenBank/DDBJ databases">
        <title>Desulfatitalea alkaliphila sp. nov., a novel anaerobic sulfate-reducing bacterium isolated from terrestrial mud volcano, Taman Peninsula, Russia.</title>
        <authorList>
            <person name="Khomyakova M.A."/>
            <person name="Merkel A.Y."/>
            <person name="Slobodkin A.I."/>
        </authorList>
    </citation>
    <scope>NUCLEOTIDE SEQUENCE</scope>
    <source>
        <strain evidence="10">M08but</strain>
    </source>
</reference>
<dbReference type="PANTHER" id="PTHR22911:SF137">
    <property type="entry name" value="SOLUTE CARRIER FAMILY 35 MEMBER G2-RELATED"/>
    <property type="match status" value="1"/>
</dbReference>
<dbReference type="InterPro" id="IPR000620">
    <property type="entry name" value="EamA_dom"/>
</dbReference>
<organism evidence="10 11">
    <name type="scientific">Desulfatitalea alkaliphila</name>
    <dbReference type="NCBI Taxonomy" id="2929485"/>
    <lineage>
        <taxon>Bacteria</taxon>
        <taxon>Pseudomonadati</taxon>
        <taxon>Thermodesulfobacteriota</taxon>
        <taxon>Desulfobacteria</taxon>
        <taxon>Desulfobacterales</taxon>
        <taxon>Desulfosarcinaceae</taxon>
        <taxon>Desulfatitalea</taxon>
    </lineage>
</organism>